<evidence type="ECO:0000256" key="1">
    <source>
        <dbReference type="SAM" id="MobiDB-lite"/>
    </source>
</evidence>
<sequence length="192" mass="20268">MPALSHTMKQILEGLAYADLAEMQPMGDKYRALANDTPTANPPSVGAPQAAAQPAPRRRIGLFVGPFAPRPVFDYAADSCERLDAELVVLTFLGKAEAGALIDGFIRDTGPLPHGVHIEALTGDPERALRRALGRGLRLDFLVCDEQGYLGHQILATETAAELPVVMVAAPRQPRPGDTRTAPSGAALPSAG</sequence>
<dbReference type="RefSeq" id="WP_047251002.1">
    <property type="nucleotide sequence ID" value="NZ_CP011367.1"/>
</dbReference>
<organism evidence="2 3">
    <name type="scientific">Thioalkalivibrio versutus</name>
    <dbReference type="NCBI Taxonomy" id="106634"/>
    <lineage>
        <taxon>Bacteria</taxon>
        <taxon>Pseudomonadati</taxon>
        <taxon>Pseudomonadota</taxon>
        <taxon>Gammaproteobacteria</taxon>
        <taxon>Chromatiales</taxon>
        <taxon>Ectothiorhodospiraceae</taxon>
        <taxon>Thioalkalivibrio</taxon>
    </lineage>
</organism>
<dbReference type="Proteomes" id="UP000064201">
    <property type="component" value="Chromosome"/>
</dbReference>
<dbReference type="PATRIC" id="fig|106634.4.peg.1094"/>
<accession>A0A0G3G0V0</accession>
<gene>
    <name evidence="2" type="ORF">TVD_05350</name>
</gene>
<dbReference type="STRING" id="106634.TVD_05350"/>
<dbReference type="EMBL" id="CP011367">
    <property type="protein sequence ID" value="AKJ94825.1"/>
    <property type="molecule type" value="Genomic_DNA"/>
</dbReference>
<dbReference type="KEGG" id="tvr:TVD_05350"/>
<reference evidence="2 3" key="1">
    <citation type="submission" date="2015-04" db="EMBL/GenBank/DDBJ databases">
        <title>Complete Sequence for the Genome of the Thioalkalivibrio versutus D301.</title>
        <authorList>
            <person name="Mu T."/>
            <person name="Zhou J."/>
            <person name="Xu X."/>
        </authorList>
    </citation>
    <scope>NUCLEOTIDE SEQUENCE [LARGE SCALE GENOMIC DNA]</scope>
    <source>
        <strain evidence="2 3">D301</strain>
    </source>
</reference>
<name>A0A0G3G0V0_9GAMM</name>
<feature type="region of interest" description="Disordered" evidence="1">
    <location>
        <begin position="32"/>
        <end position="53"/>
    </location>
</feature>
<feature type="region of interest" description="Disordered" evidence="1">
    <location>
        <begin position="171"/>
        <end position="192"/>
    </location>
</feature>
<protein>
    <submittedName>
        <fullName evidence="2">Uncharacterized protein</fullName>
    </submittedName>
</protein>
<proteinExistence type="predicted"/>
<evidence type="ECO:0000313" key="3">
    <source>
        <dbReference type="Proteomes" id="UP000064201"/>
    </source>
</evidence>
<evidence type="ECO:0000313" key="2">
    <source>
        <dbReference type="EMBL" id="AKJ94825.1"/>
    </source>
</evidence>
<keyword evidence="3" id="KW-1185">Reference proteome</keyword>
<dbReference type="AlphaFoldDB" id="A0A0G3G0V0"/>
<dbReference type="OrthoDB" id="5787198at2"/>